<dbReference type="EMBL" id="MU393432">
    <property type="protein sequence ID" value="KAI4869215.1"/>
    <property type="molecule type" value="Genomic_DNA"/>
</dbReference>
<protein>
    <submittedName>
        <fullName evidence="1">Uncharacterized protein</fullName>
    </submittedName>
</protein>
<reference evidence="1 2" key="1">
    <citation type="journal article" date="2022" name="New Phytol.">
        <title>Ecological generalism drives hyperdiversity of secondary metabolite gene clusters in xylarialean endophytes.</title>
        <authorList>
            <person name="Franco M.E.E."/>
            <person name="Wisecaver J.H."/>
            <person name="Arnold A.E."/>
            <person name="Ju Y.M."/>
            <person name="Slot J.C."/>
            <person name="Ahrendt S."/>
            <person name="Moore L.P."/>
            <person name="Eastman K.E."/>
            <person name="Scott K."/>
            <person name="Konkel Z."/>
            <person name="Mondo S.J."/>
            <person name="Kuo A."/>
            <person name="Hayes R.D."/>
            <person name="Haridas S."/>
            <person name="Andreopoulos B."/>
            <person name="Riley R."/>
            <person name="LaButti K."/>
            <person name="Pangilinan J."/>
            <person name="Lipzen A."/>
            <person name="Amirebrahimi M."/>
            <person name="Yan J."/>
            <person name="Adam C."/>
            <person name="Keymanesh K."/>
            <person name="Ng V."/>
            <person name="Louie K."/>
            <person name="Northen T."/>
            <person name="Drula E."/>
            <person name="Henrissat B."/>
            <person name="Hsieh H.M."/>
            <person name="Youens-Clark K."/>
            <person name="Lutzoni F."/>
            <person name="Miadlikowska J."/>
            <person name="Eastwood D.C."/>
            <person name="Hamelin R.C."/>
            <person name="Grigoriev I.V."/>
            <person name="U'Ren J.M."/>
        </authorList>
    </citation>
    <scope>NUCLEOTIDE SEQUENCE [LARGE SCALE GENOMIC DNA]</scope>
    <source>
        <strain evidence="1 2">CBS 119005</strain>
    </source>
</reference>
<keyword evidence="2" id="KW-1185">Reference proteome</keyword>
<sequence>MQIPASLFTYFLPTMKTSILSIATVLAVGVTPILAKSCDAPWEWCGWDLLRWGNYQDTITQALSDAGQPTDDRHVEQSLFRCLDTDNGNIKFESFCSNGCSYGGTGDSDDYCS</sequence>
<name>A0ACB9ZBN0_9PEZI</name>
<accession>A0ACB9ZBN0</accession>
<gene>
    <name evidence="1" type="ORF">F4820DRAFT_407600</name>
</gene>
<evidence type="ECO:0000313" key="1">
    <source>
        <dbReference type="EMBL" id="KAI4869215.1"/>
    </source>
</evidence>
<proteinExistence type="predicted"/>
<comment type="caution">
    <text evidence="1">The sequence shown here is derived from an EMBL/GenBank/DDBJ whole genome shotgun (WGS) entry which is preliminary data.</text>
</comment>
<evidence type="ECO:0000313" key="2">
    <source>
        <dbReference type="Proteomes" id="UP001497700"/>
    </source>
</evidence>
<organism evidence="1 2">
    <name type="scientific">Hypoxylon rubiginosum</name>
    <dbReference type="NCBI Taxonomy" id="110542"/>
    <lineage>
        <taxon>Eukaryota</taxon>
        <taxon>Fungi</taxon>
        <taxon>Dikarya</taxon>
        <taxon>Ascomycota</taxon>
        <taxon>Pezizomycotina</taxon>
        <taxon>Sordariomycetes</taxon>
        <taxon>Xylariomycetidae</taxon>
        <taxon>Xylariales</taxon>
        <taxon>Hypoxylaceae</taxon>
        <taxon>Hypoxylon</taxon>
    </lineage>
</organism>
<dbReference type="Proteomes" id="UP001497700">
    <property type="component" value="Unassembled WGS sequence"/>
</dbReference>